<dbReference type="PROSITE" id="PS51186">
    <property type="entry name" value="GNAT"/>
    <property type="match status" value="1"/>
</dbReference>
<dbReference type="EMBL" id="BOMG01000073">
    <property type="protein sequence ID" value="GID57525.1"/>
    <property type="molecule type" value="Genomic_DNA"/>
</dbReference>
<dbReference type="PANTHER" id="PTHR43800:SF1">
    <property type="entry name" value="PEPTIDYL-LYSINE N-ACETYLTRANSFERASE YJAB"/>
    <property type="match status" value="1"/>
</dbReference>
<dbReference type="Proteomes" id="UP000612282">
    <property type="component" value="Unassembled WGS sequence"/>
</dbReference>
<dbReference type="InterPro" id="IPR000182">
    <property type="entry name" value="GNAT_dom"/>
</dbReference>
<evidence type="ECO:0000256" key="2">
    <source>
        <dbReference type="ARBA" id="ARBA00023315"/>
    </source>
</evidence>
<evidence type="ECO:0000256" key="1">
    <source>
        <dbReference type="ARBA" id="ARBA00022679"/>
    </source>
</evidence>
<dbReference type="InterPro" id="IPR016181">
    <property type="entry name" value="Acyl_CoA_acyltransferase"/>
</dbReference>
<evidence type="ECO:0000313" key="4">
    <source>
        <dbReference type="EMBL" id="GID57525.1"/>
    </source>
</evidence>
<evidence type="ECO:0000259" key="3">
    <source>
        <dbReference type="PROSITE" id="PS51186"/>
    </source>
</evidence>
<dbReference type="PANTHER" id="PTHR43800">
    <property type="entry name" value="PEPTIDYL-LYSINE N-ACETYLTRANSFERASE YJAB"/>
    <property type="match status" value="1"/>
</dbReference>
<keyword evidence="1" id="KW-0808">Transferase</keyword>
<evidence type="ECO:0000313" key="5">
    <source>
        <dbReference type="Proteomes" id="UP000612282"/>
    </source>
</evidence>
<gene>
    <name evidence="4" type="ORF">Aco03nite_059290</name>
</gene>
<keyword evidence="2" id="KW-0012">Acyltransferase</keyword>
<feature type="domain" description="N-acetyltransferase" evidence="3">
    <location>
        <begin position="1"/>
        <end position="154"/>
    </location>
</feature>
<sequence length="170" mass="18364">MRIRAARPDELTELQEIERAAGELFRGIGMASIADDEPLPVAVLGEYAEDGRAWVAVAPGERVAGYLLADLVDGDVHVEQVSVDPRFARQGVGRLLIEAAAGWAERVGAPALTLTTFADVAWNAPYYRRLGFAVMPDETVGEGLRAVRAHEAAAGLDRWPRVCMRRPSAG</sequence>
<dbReference type="SUPFAM" id="SSF55729">
    <property type="entry name" value="Acyl-CoA N-acyltransferases (Nat)"/>
    <property type="match status" value="1"/>
</dbReference>
<organism evidence="4 5">
    <name type="scientific">Actinoplanes couchii</name>
    <dbReference type="NCBI Taxonomy" id="403638"/>
    <lineage>
        <taxon>Bacteria</taxon>
        <taxon>Bacillati</taxon>
        <taxon>Actinomycetota</taxon>
        <taxon>Actinomycetes</taxon>
        <taxon>Micromonosporales</taxon>
        <taxon>Micromonosporaceae</taxon>
        <taxon>Actinoplanes</taxon>
    </lineage>
</organism>
<keyword evidence="5" id="KW-1185">Reference proteome</keyword>
<dbReference type="CDD" id="cd04301">
    <property type="entry name" value="NAT_SF"/>
    <property type="match status" value="1"/>
</dbReference>
<dbReference type="Gene3D" id="3.40.630.30">
    <property type="match status" value="1"/>
</dbReference>
<name>A0ABQ3XGI9_9ACTN</name>
<dbReference type="Pfam" id="PF00583">
    <property type="entry name" value="Acetyltransf_1"/>
    <property type="match status" value="1"/>
</dbReference>
<comment type="caution">
    <text evidence="4">The sequence shown here is derived from an EMBL/GenBank/DDBJ whole genome shotgun (WGS) entry which is preliminary data.</text>
</comment>
<protein>
    <submittedName>
        <fullName evidence="4">GCN5 family N-acetyltransferase</fullName>
    </submittedName>
</protein>
<accession>A0ABQ3XGI9</accession>
<proteinExistence type="predicted"/>
<reference evidence="4 5" key="1">
    <citation type="submission" date="2021-01" db="EMBL/GenBank/DDBJ databases">
        <title>Whole genome shotgun sequence of Actinoplanes couchii NBRC 106145.</title>
        <authorList>
            <person name="Komaki H."/>
            <person name="Tamura T."/>
        </authorList>
    </citation>
    <scope>NUCLEOTIDE SEQUENCE [LARGE SCALE GENOMIC DNA]</scope>
    <source>
        <strain evidence="4 5">NBRC 106145</strain>
    </source>
</reference>